<evidence type="ECO:0000259" key="12">
    <source>
        <dbReference type="PROSITE" id="PS52044"/>
    </source>
</evidence>
<keyword evidence="4 10" id="KW-0540">Nuclease</keyword>
<name>A0A0N5CRY3_THECL</name>
<dbReference type="InterPro" id="IPR041175">
    <property type="entry name" value="VLRF1/Vms1"/>
</dbReference>
<dbReference type="AlphaFoldDB" id="A0A0N5CRY3"/>
<dbReference type="GO" id="GO:0004519">
    <property type="term" value="F:endonuclease activity"/>
    <property type="evidence" value="ECO:0007669"/>
    <property type="project" value="UniProtKB-KW"/>
</dbReference>
<feature type="domain" description="VLRF1" evidence="12">
    <location>
        <begin position="124"/>
        <end position="267"/>
    </location>
</feature>
<evidence type="ECO:0000256" key="4">
    <source>
        <dbReference type="ARBA" id="ARBA00022722"/>
    </source>
</evidence>
<comment type="similarity">
    <text evidence="2 10">Belongs to the ANKZF1/VMS1 family.</text>
</comment>
<organism evidence="15">
    <name type="scientific">Thelazia callipaeda</name>
    <name type="common">Oriental eyeworm</name>
    <name type="synonym">Parasitic nematode</name>
    <dbReference type="NCBI Taxonomy" id="103827"/>
    <lineage>
        <taxon>Eukaryota</taxon>
        <taxon>Metazoa</taxon>
        <taxon>Ecdysozoa</taxon>
        <taxon>Nematoda</taxon>
        <taxon>Chromadorea</taxon>
        <taxon>Rhabditida</taxon>
        <taxon>Spirurina</taxon>
        <taxon>Spiruromorpha</taxon>
        <taxon>Thelazioidea</taxon>
        <taxon>Thelaziidae</taxon>
        <taxon>Thelazia</taxon>
    </lineage>
</organism>
<evidence type="ECO:0000256" key="8">
    <source>
        <dbReference type="ARBA" id="ARBA00023043"/>
    </source>
</evidence>
<comment type="subcellular location">
    <subcellularLocation>
        <location evidence="1">Cytoplasm</location>
    </subcellularLocation>
</comment>
<evidence type="ECO:0000256" key="5">
    <source>
        <dbReference type="ARBA" id="ARBA00022737"/>
    </source>
</evidence>
<dbReference type="WBParaSite" id="TCLT_0000298301-mRNA-1">
    <property type="protein sequence ID" value="TCLT_0000298301-mRNA-1"/>
    <property type="gene ID" value="TCLT_0000298301"/>
</dbReference>
<dbReference type="OMA" id="AQKTIHR"/>
<evidence type="ECO:0000256" key="9">
    <source>
        <dbReference type="ARBA" id="ARBA00023054"/>
    </source>
</evidence>
<reference evidence="13 14" key="2">
    <citation type="submission" date="2018-11" db="EMBL/GenBank/DDBJ databases">
        <authorList>
            <consortium name="Pathogen Informatics"/>
        </authorList>
    </citation>
    <scope>NUCLEOTIDE SEQUENCE [LARGE SCALE GENOMIC DNA]</scope>
</reference>
<dbReference type="GO" id="GO:0005737">
    <property type="term" value="C:cytoplasm"/>
    <property type="evidence" value="ECO:0007669"/>
    <property type="project" value="UniProtKB-SubCell"/>
</dbReference>
<dbReference type="InterPro" id="IPR047139">
    <property type="entry name" value="ANKZ1/VMS1"/>
</dbReference>
<dbReference type="Proteomes" id="UP000276776">
    <property type="component" value="Unassembled WGS sequence"/>
</dbReference>
<protein>
    <submittedName>
        <fullName evidence="15">ANK_REP_REGION domain-containing protein</fullName>
    </submittedName>
</protein>
<dbReference type="STRING" id="103827.A0A0N5CRY3"/>
<evidence type="ECO:0000313" key="14">
    <source>
        <dbReference type="Proteomes" id="UP000276776"/>
    </source>
</evidence>
<evidence type="ECO:0000313" key="13">
    <source>
        <dbReference type="EMBL" id="VDM99224.1"/>
    </source>
</evidence>
<comment type="domain">
    <text evidence="10">The VLRF1 domain mediates binding to the 60S ribosomal subunit.</text>
</comment>
<dbReference type="PANTHER" id="PTHR16036:SF2">
    <property type="entry name" value="TRNA ENDONUCLEASE ANKZF1"/>
    <property type="match status" value="1"/>
</dbReference>
<keyword evidence="3 10" id="KW-0963">Cytoplasm</keyword>
<evidence type="ECO:0000256" key="10">
    <source>
        <dbReference type="PROSITE-ProRule" id="PRU01389"/>
    </source>
</evidence>
<keyword evidence="5" id="KW-0677">Repeat</keyword>
<evidence type="ECO:0000256" key="1">
    <source>
        <dbReference type="ARBA" id="ARBA00004496"/>
    </source>
</evidence>
<keyword evidence="14" id="KW-1185">Reference proteome</keyword>
<keyword evidence="7 10" id="KW-0378">Hydrolase</keyword>
<keyword evidence="9 11" id="KW-0175">Coiled coil</keyword>
<evidence type="ECO:0000313" key="15">
    <source>
        <dbReference type="WBParaSite" id="TCLT_0000298301-mRNA-1"/>
    </source>
</evidence>
<evidence type="ECO:0000256" key="11">
    <source>
        <dbReference type="SAM" id="Coils"/>
    </source>
</evidence>
<evidence type="ECO:0000256" key="6">
    <source>
        <dbReference type="ARBA" id="ARBA00022759"/>
    </source>
</evidence>
<dbReference type="Pfam" id="PF18826">
    <property type="entry name" value="bVLRF1"/>
    <property type="match status" value="1"/>
</dbReference>
<sequence>MIQMRHIRSIHASMNTSPESFVCTVCRAPVGRDRNDFISHYKCDWHRHNLRRIMQGRPLLTEEELEQNISNDNEVSSLDTESDNEVLPFSSGSHSYFICDGMVYSIYRCILKESEMVSADLFSRPLNCAILMLSGGHFCGGIFRNNQLIIQKSFHRYVVRAKQGTTQSLSDNRGRAAKSAGALMRKYNEKALKNEIQRLLASWSKLLEETALIFLRCSTLQRHIFFEATKGAELLDKMDKRMRTIPFETRRPTVEELQRTWSRLKIVRFHGSLDDFNNDLERRIKLRKKQRRIFRKKISQRSSHLSDEFSESDVDDNFRNQRNNSQRIEVVNDKLIEKTVSKQGEKSCGGNVILDKVDAQAVYCAIRLNSVPKLRQLLEMNKDRIDDFLKYIREIRFPPAESTFLHIASIRGTVEILEELLLLRCDPALKDGEGKVPFQVAQSKTVRQVFMKFRSEHPDAFDWNMSQIPELVIYTQEQLAREEEKKKIQREKKKQRNKAKKAAKYLEKKEQEQRQIYLALPDSQKRALVAERRLAVSLQKSCQIVENDGNRCFKCGVVLDSQPFEYCNNCFCSLPCLQEHRKEQPLQLLFSLNVS</sequence>
<dbReference type="OrthoDB" id="429841at2759"/>
<dbReference type="SUPFAM" id="SSF48403">
    <property type="entry name" value="Ankyrin repeat"/>
    <property type="match status" value="1"/>
</dbReference>
<keyword evidence="8" id="KW-0040">ANK repeat</keyword>
<dbReference type="PANTHER" id="PTHR16036">
    <property type="entry name" value="ANKYRIN REPEAT AND ZINC FINGER DOMAIN-CONTAINING PROTEIN 1"/>
    <property type="match status" value="1"/>
</dbReference>
<dbReference type="PROSITE" id="PS52044">
    <property type="entry name" value="VLRF1"/>
    <property type="match status" value="1"/>
</dbReference>
<dbReference type="Gene3D" id="1.25.40.20">
    <property type="entry name" value="Ankyrin repeat-containing domain"/>
    <property type="match status" value="1"/>
</dbReference>
<dbReference type="EMBL" id="UYYF01000860">
    <property type="protein sequence ID" value="VDM99224.1"/>
    <property type="molecule type" value="Genomic_DNA"/>
</dbReference>
<evidence type="ECO:0000256" key="3">
    <source>
        <dbReference type="ARBA" id="ARBA00022490"/>
    </source>
</evidence>
<proteinExistence type="inferred from homology"/>
<dbReference type="GO" id="GO:0036503">
    <property type="term" value="P:ERAD pathway"/>
    <property type="evidence" value="ECO:0007669"/>
    <property type="project" value="TreeGrafter"/>
</dbReference>
<evidence type="ECO:0000256" key="7">
    <source>
        <dbReference type="ARBA" id="ARBA00022801"/>
    </source>
</evidence>
<accession>A0A0N5CRY3</accession>
<feature type="active site" evidence="10">
    <location>
        <position position="167"/>
    </location>
</feature>
<feature type="coiled-coil region" evidence="11">
    <location>
        <begin position="474"/>
        <end position="512"/>
    </location>
</feature>
<evidence type="ECO:0000256" key="2">
    <source>
        <dbReference type="ARBA" id="ARBA00009262"/>
    </source>
</evidence>
<keyword evidence="6 10" id="KW-0255">Endonuclease</keyword>
<gene>
    <name evidence="13" type="ORF">TCLT_LOCUS2984</name>
</gene>
<reference evidence="15" key="1">
    <citation type="submission" date="2017-02" db="UniProtKB">
        <authorList>
            <consortium name="WormBaseParasite"/>
        </authorList>
    </citation>
    <scope>IDENTIFICATION</scope>
</reference>
<dbReference type="GO" id="GO:0016787">
    <property type="term" value="F:hydrolase activity"/>
    <property type="evidence" value="ECO:0007669"/>
    <property type="project" value="UniProtKB-KW"/>
</dbReference>
<dbReference type="InterPro" id="IPR036770">
    <property type="entry name" value="Ankyrin_rpt-contain_sf"/>
</dbReference>